<evidence type="ECO:0000313" key="2">
    <source>
        <dbReference type="Proteomes" id="UP001472677"/>
    </source>
</evidence>
<dbReference type="Proteomes" id="UP001472677">
    <property type="component" value="Unassembled WGS sequence"/>
</dbReference>
<sequence length="140" mass="15728">MEKRGGMSGGEWIKARIEWLNTDLSKRKCMVLGVCSRGDGNHDDKCDEENYWAERDERHSVEKRKWGRELSFDVAALLTGDENQSNGDDGRFKGLVVIFVLSPYLNSRRGKGKKSTTSLDSLTAARETTVKTTVGDAIER</sequence>
<protein>
    <submittedName>
        <fullName evidence="1">Uncharacterized protein</fullName>
    </submittedName>
</protein>
<proteinExistence type="predicted"/>
<accession>A0ABR2F1S5</accession>
<evidence type="ECO:0000313" key="1">
    <source>
        <dbReference type="EMBL" id="KAK8568895.1"/>
    </source>
</evidence>
<name>A0ABR2F1S5_9ROSI</name>
<organism evidence="1 2">
    <name type="scientific">Hibiscus sabdariffa</name>
    <name type="common">roselle</name>
    <dbReference type="NCBI Taxonomy" id="183260"/>
    <lineage>
        <taxon>Eukaryota</taxon>
        <taxon>Viridiplantae</taxon>
        <taxon>Streptophyta</taxon>
        <taxon>Embryophyta</taxon>
        <taxon>Tracheophyta</taxon>
        <taxon>Spermatophyta</taxon>
        <taxon>Magnoliopsida</taxon>
        <taxon>eudicotyledons</taxon>
        <taxon>Gunneridae</taxon>
        <taxon>Pentapetalae</taxon>
        <taxon>rosids</taxon>
        <taxon>malvids</taxon>
        <taxon>Malvales</taxon>
        <taxon>Malvaceae</taxon>
        <taxon>Malvoideae</taxon>
        <taxon>Hibiscus</taxon>
    </lineage>
</organism>
<keyword evidence="2" id="KW-1185">Reference proteome</keyword>
<comment type="caution">
    <text evidence="1">The sequence shown here is derived from an EMBL/GenBank/DDBJ whole genome shotgun (WGS) entry which is preliminary data.</text>
</comment>
<gene>
    <name evidence="1" type="ORF">V6N12_007430</name>
</gene>
<reference evidence="1 2" key="1">
    <citation type="journal article" date="2024" name="G3 (Bethesda)">
        <title>Genome assembly of Hibiscus sabdariffa L. provides insights into metabolisms of medicinal natural products.</title>
        <authorList>
            <person name="Kim T."/>
        </authorList>
    </citation>
    <scope>NUCLEOTIDE SEQUENCE [LARGE SCALE GENOMIC DNA]</scope>
    <source>
        <strain evidence="1">TK-2024</strain>
        <tissue evidence="1">Old leaves</tissue>
    </source>
</reference>
<dbReference type="EMBL" id="JBBPBM010000009">
    <property type="protein sequence ID" value="KAK8568895.1"/>
    <property type="molecule type" value="Genomic_DNA"/>
</dbReference>